<evidence type="ECO:0000256" key="5">
    <source>
        <dbReference type="ARBA" id="ARBA00022741"/>
    </source>
</evidence>
<dbReference type="InterPro" id="IPR017871">
    <property type="entry name" value="ABC_transporter-like_CS"/>
</dbReference>
<feature type="transmembrane region" description="Helical" evidence="10">
    <location>
        <begin position="286"/>
        <end position="302"/>
    </location>
</feature>
<keyword evidence="3" id="KW-1003">Cell membrane</keyword>
<evidence type="ECO:0000256" key="1">
    <source>
        <dbReference type="ARBA" id="ARBA00004651"/>
    </source>
</evidence>
<evidence type="ECO:0000256" key="8">
    <source>
        <dbReference type="ARBA" id="ARBA00023136"/>
    </source>
</evidence>
<reference evidence="13" key="1">
    <citation type="submission" date="2021-03" db="EMBL/GenBank/DDBJ databases">
        <title>Leucobacter chromiisoli sp. nov., isolated from chromium-containing soil of chemical plant.</title>
        <authorList>
            <person name="Xu Z."/>
        </authorList>
    </citation>
    <scope>NUCLEOTIDE SEQUENCE</scope>
    <source>
        <strain evidence="13">K 70/01</strain>
    </source>
</reference>
<dbReference type="InterPro" id="IPR003439">
    <property type="entry name" value="ABC_transporter-like_ATP-bd"/>
</dbReference>
<proteinExistence type="inferred from homology"/>
<keyword evidence="5" id="KW-0547">Nucleotide-binding</keyword>
<dbReference type="InterPro" id="IPR011527">
    <property type="entry name" value="ABC1_TM_dom"/>
</dbReference>
<dbReference type="Pfam" id="PF00005">
    <property type="entry name" value="ABC_tran"/>
    <property type="match status" value="1"/>
</dbReference>
<evidence type="ECO:0000256" key="3">
    <source>
        <dbReference type="ARBA" id="ARBA00022475"/>
    </source>
</evidence>
<dbReference type="Gene3D" id="1.20.1560.10">
    <property type="entry name" value="ABC transporter type 1, transmembrane domain"/>
    <property type="match status" value="1"/>
</dbReference>
<organism evidence="13 14">
    <name type="scientific">Leucobacter tardus</name>
    <dbReference type="NCBI Taxonomy" id="501483"/>
    <lineage>
        <taxon>Bacteria</taxon>
        <taxon>Bacillati</taxon>
        <taxon>Actinomycetota</taxon>
        <taxon>Actinomycetes</taxon>
        <taxon>Micrococcales</taxon>
        <taxon>Microbacteriaceae</taxon>
        <taxon>Leucobacter</taxon>
    </lineage>
</organism>
<evidence type="ECO:0000256" key="10">
    <source>
        <dbReference type="SAM" id="Phobius"/>
    </source>
</evidence>
<evidence type="ECO:0000256" key="2">
    <source>
        <dbReference type="ARBA" id="ARBA00022448"/>
    </source>
</evidence>
<dbReference type="PROSITE" id="PS50893">
    <property type="entry name" value="ABC_TRANSPORTER_2"/>
    <property type="match status" value="1"/>
</dbReference>
<accession>A0A939QDW3</accession>
<keyword evidence="8 10" id="KW-0472">Membrane</keyword>
<feature type="domain" description="ABC transporter" evidence="11">
    <location>
        <begin position="354"/>
        <end position="589"/>
    </location>
</feature>
<feature type="transmembrane region" description="Helical" evidence="10">
    <location>
        <begin position="21"/>
        <end position="50"/>
    </location>
</feature>
<evidence type="ECO:0000256" key="9">
    <source>
        <dbReference type="ARBA" id="ARBA00061644"/>
    </source>
</evidence>
<dbReference type="GO" id="GO:0016887">
    <property type="term" value="F:ATP hydrolysis activity"/>
    <property type="evidence" value="ECO:0007669"/>
    <property type="project" value="InterPro"/>
</dbReference>
<dbReference type="PROSITE" id="PS50929">
    <property type="entry name" value="ABC_TM1F"/>
    <property type="match status" value="1"/>
</dbReference>
<feature type="domain" description="ABC transmembrane type-1" evidence="12">
    <location>
        <begin position="28"/>
        <end position="317"/>
    </location>
</feature>
<dbReference type="GO" id="GO:0140359">
    <property type="term" value="F:ABC-type transporter activity"/>
    <property type="evidence" value="ECO:0007669"/>
    <property type="project" value="InterPro"/>
</dbReference>
<feature type="transmembrane region" description="Helical" evidence="10">
    <location>
        <begin position="70"/>
        <end position="90"/>
    </location>
</feature>
<comment type="caution">
    <text evidence="13">The sequence shown here is derived from an EMBL/GenBank/DDBJ whole genome shotgun (WGS) entry which is preliminary data.</text>
</comment>
<keyword evidence="7 10" id="KW-1133">Transmembrane helix</keyword>
<dbReference type="InterPro" id="IPR039421">
    <property type="entry name" value="Type_1_exporter"/>
</dbReference>
<feature type="transmembrane region" description="Helical" evidence="10">
    <location>
        <begin position="162"/>
        <end position="188"/>
    </location>
</feature>
<dbReference type="PANTHER" id="PTHR24221:SF654">
    <property type="entry name" value="ATP-BINDING CASSETTE SUB-FAMILY B MEMBER 6"/>
    <property type="match status" value="1"/>
</dbReference>
<evidence type="ECO:0000259" key="12">
    <source>
        <dbReference type="PROSITE" id="PS50929"/>
    </source>
</evidence>
<dbReference type="GO" id="GO:0005886">
    <property type="term" value="C:plasma membrane"/>
    <property type="evidence" value="ECO:0007669"/>
    <property type="project" value="UniProtKB-SubCell"/>
</dbReference>
<feature type="transmembrane region" description="Helical" evidence="10">
    <location>
        <begin position="130"/>
        <end position="150"/>
    </location>
</feature>
<name>A0A939QDW3_9MICO</name>
<dbReference type="InterPro" id="IPR003593">
    <property type="entry name" value="AAA+_ATPase"/>
</dbReference>
<dbReference type="InterPro" id="IPR036640">
    <property type="entry name" value="ABC1_TM_sf"/>
</dbReference>
<dbReference type="GO" id="GO:0005524">
    <property type="term" value="F:ATP binding"/>
    <property type="evidence" value="ECO:0007669"/>
    <property type="project" value="UniProtKB-KW"/>
</dbReference>
<comment type="subcellular location">
    <subcellularLocation>
        <location evidence="1">Cell membrane</location>
        <topology evidence="1">Multi-pass membrane protein</topology>
    </subcellularLocation>
</comment>
<sequence length="601" mass="65156">MKNGWKQLRQLFPYLPSAAKGYIKIYIAIACLLSVLDVVALMLLALSLSAMMQGIPVNLPIIGTIQPEHYVWLLLGVSCLVLLKSFLSLLQNWLATRRFAEYELTLGLRLFDAYIKAPWVDRLSRTTSQLVRMADVGVAAAVSGLILPLMQLPPMLTSAVLILGSLLFIQPATAVVCIVYFGLIALLMSKVLTKRAVQAGRVNRDYSFRVASLMTDMVGALKEVTLRDKLDEVAGVVKSNRTHASRARANIQFLASVPKFIVDSALIGGFLFVGVFAYLIEGSLDAAIASIVLFAVAGMRLVPAMTTFQSTNNTLSANRAQVAAVIADIHAAEAYLAASEQVGKEPLHQEPSVLSLEGVSFTYPTGEQPAVRDVSLTIRMGSSVGFVGESGSGKSTLVDILLGLLIPQEGAIRIDSQNIEDVMAAWRSRVGYVPQDVSLFDGTIAQNVALSWHDDVDVDKVIECLKRAQLWDVIRDRPGGLNARVGERGIAFSGGQRQRLGIARALYTDPYVLILDEATSALDTKTEARVSEAIHGLRGEVTLISIAHRLSTVKDVDELFYMESGRVLARGTFEHVMSTVPKFKEQARLAGLAAKDEAGEG</sequence>
<dbReference type="AlphaFoldDB" id="A0A939QDW3"/>
<evidence type="ECO:0000259" key="11">
    <source>
        <dbReference type="PROSITE" id="PS50893"/>
    </source>
</evidence>
<dbReference type="Proteomes" id="UP000668403">
    <property type="component" value="Unassembled WGS sequence"/>
</dbReference>
<evidence type="ECO:0000256" key="6">
    <source>
        <dbReference type="ARBA" id="ARBA00022840"/>
    </source>
</evidence>
<keyword evidence="14" id="KW-1185">Reference proteome</keyword>
<evidence type="ECO:0000313" key="13">
    <source>
        <dbReference type="EMBL" id="MBO2988388.1"/>
    </source>
</evidence>
<dbReference type="SUPFAM" id="SSF52540">
    <property type="entry name" value="P-loop containing nucleoside triphosphate hydrolases"/>
    <property type="match status" value="1"/>
</dbReference>
<dbReference type="PROSITE" id="PS00211">
    <property type="entry name" value="ABC_TRANSPORTER_1"/>
    <property type="match status" value="1"/>
</dbReference>
<dbReference type="EMBL" id="JAGFBF010000001">
    <property type="protein sequence ID" value="MBO2988388.1"/>
    <property type="molecule type" value="Genomic_DNA"/>
</dbReference>
<protein>
    <submittedName>
        <fullName evidence="13">ABC transporter ATP-binding protein</fullName>
    </submittedName>
</protein>
<dbReference type="Gene3D" id="3.40.50.300">
    <property type="entry name" value="P-loop containing nucleotide triphosphate hydrolases"/>
    <property type="match status" value="1"/>
</dbReference>
<evidence type="ECO:0000313" key="14">
    <source>
        <dbReference type="Proteomes" id="UP000668403"/>
    </source>
</evidence>
<comment type="similarity">
    <text evidence="9">Belongs to the ABC transporter superfamily. Lipid exporter (TC 3.A.1.106) family.</text>
</comment>
<dbReference type="SUPFAM" id="SSF90123">
    <property type="entry name" value="ABC transporter transmembrane region"/>
    <property type="match status" value="1"/>
</dbReference>
<evidence type="ECO:0000256" key="4">
    <source>
        <dbReference type="ARBA" id="ARBA00022692"/>
    </source>
</evidence>
<dbReference type="SMART" id="SM00382">
    <property type="entry name" value="AAA"/>
    <property type="match status" value="1"/>
</dbReference>
<dbReference type="GO" id="GO:0034040">
    <property type="term" value="F:ATPase-coupled lipid transmembrane transporter activity"/>
    <property type="evidence" value="ECO:0007669"/>
    <property type="project" value="TreeGrafter"/>
</dbReference>
<keyword evidence="6 13" id="KW-0067">ATP-binding</keyword>
<dbReference type="PANTHER" id="PTHR24221">
    <property type="entry name" value="ATP-BINDING CASSETTE SUB-FAMILY B"/>
    <property type="match status" value="1"/>
</dbReference>
<dbReference type="InterPro" id="IPR027417">
    <property type="entry name" value="P-loop_NTPase"/>
</dbReference>
<feature type="transmembrane region" description="Helical" evidence="10">
    <location>
        <begin position="260"/>
        <end position="280"/>
    </location>
</feature>
<evidence type="ECO:0000256" key="7">
    <source>
        <dbReference type="ARBA" id="ARBA00022989"/>
    </source>
</evidence>
<gene>
    <name evidence="13" type="ORF">J4H85_00045</name>
</gene>
<dbReference type="FunFam" id="3.40.50.300:FF:000299">
    <property type="entry name" value="ABC transporter ATP-binding protein/permease"/>
    <property type="match status" value="1"/>
</dbReference>
<keyword evidence="4 10" id="KW-0812">Transmembrane</keyword>
<keyword evidence="2" id="KW-0813">Transport</keyword>
<dbReference type="RefSeq" id="WP_208235727.1">
    <property type="nucleotide sequence ID" value="NZ_BAAAQU010000001.1"/>
</dbReference>